<proteinExistence type="predicted"/>
<feature type="compositionally biased region" description="Low complexity" evidence="1">
    <location>
        <begin position="431"/>
        <end position="443"/>
    </location>
</feature>
<accession>A0ABR0K6C9</accession>
<comment type="caution">
    <text evidence="3">The sequence shown here is derived from an EMBL/GenBank/DDBJ whole genome shotgun (WGS) entry which is preliminary data.</text>
</comment>
<dbReference type="InterPro" id="IPR038988">
    <property type="entry name" value="Sas4"/>
</dbReference>
<feature type="compositionally biased region" description="Low complexity" evidence="1">
    <location>
        <begin position="65"/>
        <end position="75"/>
    </location>
</feature>
<dbReference type="EMBL" id="JAVRRG010000088">
    <property type="protein sequence ID" value="KAK5087528.1"/>
    <property type="molecule type" value="Genomic_DNA"/>
</dbReference>
<feature type="region of interest" description="Disordered" evidence="1">
    <location>
        <begin position="400"/>
        <end position="449"/>
    </location>
</feature>
<organism evidence="3 4">
    <name type="scientific">Lithohypha guttulata</name>
    <dbReference type="NCBI Taxonomy" id="1690604"/>
    <lineage>
        <taxon>Eukaryota</taxon>
        <taxon>Fungi</taxon>
        <taxon>Dikarya</taxon>
        <taxon>Ascomycota</taxon>
        <taxon>Pezizomycotina</taxon>
        <taxon>Eurotiomycetes</taxon>
        <taxon>Chaetothyriomycetidae</taxon>
        <taxon>Chaetothyriales</taxon>
        <taxon>Trichomeriaceae</taxon>
        <taxon>Lithohypha</taxon>
    </lineage>
</organism>
<feature type="compositionally biased region" description="Polar residues" evidence="1">
    <location>
        <begin position="53"/>
        <end position="64"/>
    </location>
</feature>
<evidence type="ECO:0000313" key="4">
    <source>
        <dbReference type="Proteomes" id="UP001345013"/>
    </source>
</evidence>
<feature type="compositionally biased region" description="Polar residues" evidence="1">
    <location>
        <begin position="1"/>
        <end position="16"/>
    </location>
</feature>
<protein>
    <recommendedName>
        <fullName evidence="2">Something about silencing protein 4 domain-containing protein</fullName>
    </recommendedName>
</protein>
<keyword evidence="4" id="KW-1185">Reference proteome</keyword>
<feature type="region of interest" description="Disordered" evidence="1">
    <location>
        <begin position="1"/>
        <end position="174"/>
    </location>
</feature>
<feature type="compositionally biased region" description="Basic and acidic residues" evidence="1">
    <location>
        <begin position="76"/>
        <end position="91"/>
    </location>
</feature>
<reference evidence="3 4" key="1">
    <citation type="submission" date="2023-08" db="EMBL/GenBank/DDBJ databases">
        <title>Black Yeasts Isolated from many extreme environments.</title>
        <authorList>
            <person name="Coleine C."/>
            <person name="Stajich J.E."/>
            <person name="Selbmann L."/>
        </authorList>
    </citation>
    <scope>NUCLEOTIDE SEQUENCE [LARGE SCALE GENOMIC DNA]</scope>
    <source>
        <strain evidence="3 4">CCFEE 5885</strain>
    </source>
</reference>
<dbReference type="PANTHER" id="PTHR38422">
    <property type="entry name" value="SOMETHING ABOUT SILENCING PROTEIN 4"/>
    <property type="match status" value="1"/>
</dbReference>
<sequence length="562" mass="63650">MISVSRLSQVVQTLSGGRQPGSDVQHEPITTKHNMVVSSRSSRGRPNLRSEGEQQSVSSNSSPITATVTATATTTNHHDAPSPHPHRDDASSSRAKRNRITSVSEHESLQKRRRLSRSSGLPQVHIPLRGRAVPQSSTHDVTRNGADNTTTTNTNTPALVTQDSSISNSPLNSPHYRPQYDQFKRIEEKAQKVVKKNIHTHAANDDKRKLRSEHGSTRSKTELAQYFPAFDDMLSLAPADPGLLTAKTPVVLVDDIPAFEPPPPQPDYFRNLQPPHNSELIDLEQYAVPSKSHEDPLADSVYLKAHQKAERHEKQMKNGDKERAQHEKYQLERLLEELQGPDWLKTLGISGITDTEKKRYEVKRALFVRETKALIDKFRRWKEEEKRRKLEKQQHLLEEMEADHDDHDHASSSTVRKRPRKSGINSRNRSRASSQTVSASVSADHAPDSSELDALASQQLLEEAKLANMQRKKLLAQGSLRSHLPFLPEVFTKPFTSFFEKRHIRDAAVSGRNRGRKVYAFGQEAPELEDRDFFLPFTILTDDAIKTSQRNRRRRMRSIDDG</sequence>
<dbReference type="PANTHER" id="PTHR38422:SF1">
    <property type="entry name" value="SOMETHING ABOUT SILENCING PROTEIN 4"/>
    <property type="match status" value="1"/>
</dbReference>
<name>A0ABR0K6C9_9EURO</name>
<feature type="compositionally biased region" description="Polar residues" evidence="1">
    <location>
        <begin position="31"/>
        <end position="41"/>
    </location>
</feature>
<dbReference type="Proteomes" id="UP001345013">
    <property type="component" value="Unassembled WGS sequence"/>
</dbReference>
<evidence type="ECO:0000259" key="2">
    <source>
        <dbReference type="Pfam" id="PF15460"/>
    </source>
</evidence>
<evidence type="ECO:0000313" key="3">
    <source>
        <dbReference type="EMBL" id="KAK5087528.1"/>
    </source>
</evidence>
<evidence type="ECO:0000256" key="1">
    <source>
        <dbReference type="SAM" id="MobiDB-lite"/>
    </source>
</evidence>
<dbReference type="Pfam" id="PF15460">
    <property type="entry name" value="SAS4"/>
    <property type="match status" value="1"/>
</dbReference>
<feature type="domain" description="Something about silencing protein 4" evidence="2">
    <location>
        <begin position="295"/>
        <end position="390"/>
    </location>
</feature>
<feature type="compositionally biased region" description="Polar residues" evidence="1">
    <location>
        <begin position="157"/>
        <end position="172"/>
    </location>
</feature>
<feature type="compositionally biased region" description="Basic and acidic residues" evidence="1">
    <location>
        <begin position="400"/>
        <end position="410"/>
    </location>
</feature>
<gene>
    <name evidence="3" type="ORF">LTR24_006645</name>
</gene>
<feature type="compositionally biased region" description="Basic and acidic residues" evidence="1">
    <location>
        <begin position="202"/>
        <end position="219"/>
    </location>
</feature>
<dbReference type="InterPro" id="IPR029184">
    <property type="entry name" value="Sas4_dom"/>
</dbReference>
<feature type="region of interest" description="Disordered" evidence="1">
    <location>
        <begin position="197"/>
        <end position="219"/>
    </location>
</feature>